<accession>A0A446BHL2</accession>
<protein>
    <submittedName>
        <fullName evidence="1">056edbc6-0d7d-4f0c-856b-9a4079a74796</fullName>
    </submittedName>
</protein>
<name>A0A446BHL2_9PEZI</name>
<gene>
    <name evidence="1" type="ORF">TT172_LOCUS4423</name>
</gene>
<reference evidence="1 2" key="1">
    <citation type="submission" date="2018-04" db="EMBL/GenBank/DDBJ databases">
        <authorList>
            <person name="Huttner S."/>
            <person name="Dainat J."/>
        </authorList>
    </citation>
    <scope>NUCLEOTIDE SEQUENCE [LARGE SCALE GENOMIC DNA]</scope>
</reference>
<dbReference type="Proteomes" id="UP000289323">
    <property type="component" value="Unassembled WGS sequence"/>
</dbReference>
<evidence type="ECO:0000313" key="1">
    <source>
        <dbReference type="EMBL" id="SPQ22004.1"/>
    </source>
</evidence>
<dbReference type="EMBL" id="OUUZ01000008">
    <property type="protein sequence ID" value="SPQ22004.1"/>
    <property type="molecule type" value="Genomic_DNA"/>
</dbReference>
<evidence type="ECO:0000313" key="2">
    <source>
        <dbReference type="Proteomes" id="UP000289323"/>
    </source>
</evidence>
<sequence length="13" mass="1256">MSPSPPGWKAGAA</sequence>
<proteinExistence type="predicted"/>
<organism evidence="1 2">
    <name type="scientific">Thermothielavioides terrestris</name>
    <dbReference type="NCBI Taxonomy" id="2587410"/>
    <lineage>
        <taxon>Eukaryota</taxon>
        <taxon>Fungi</taxon>
        <taxon>Dikarya</taxon>
        <taxon>Ascomycota</taxon>
        <taxon>Pezizomycotina</taxon>
        <taxon>Sordariomycetes</taxon>
        <taxon>Sordariomycetidae</taxon>
        <taxon>Sordariales</taxon>
        <taxon>Chaetomiaceae</taxon>
        <taxon>Thermothielavioides</taxon>
    </lineage>
</organism>